<gene>
    <name evidence="2" type="ORF">PFL603g_00044</name>
</gene>
<evidence type="ECO:0000313" key="2">
    <source>
        <dbReference type="EMBL" id="KWV84218.1"/>
    </source>
</evidence>
<dbReference type="AlphaFoldDB" id="A0A109LAX2"/>
<comment type="caution">
    <text evidence="2">The sequence shown here is derived from an EMBL/GenBank/DDBJ whole genome shotgun (WGS) entry which is preliminary data.</text>
</comment>
<accession>A0A109LAX2</accession>
<dbReference type="PATRIC" id="fig|294.195.peg.48"/>
<protein>
    <submittedName>
        <fullName evidence="2">Uncharacterized protein</fullName>
    </submittedName>
</protein>
<feature type="region of interest" description="Disordered" evidence="1">
    <location>
        <begin position="85"/>
        <end position="104"/>
    </location>
</feature>
<dbReference type="RefSeq" id="WP_060765578.1">
    <property type="nucleotide sequence ID" value="NZ_LCYC01000002.1"/>
</dbReference>
<feature type="compositionally biased region" description="Basic and acidic residues" evidence="1">
    <location>
        <begin position="87"/>
        <end position="98"/>
    </location>
</feature>
<evidence type="ECO:0000313" key="3">
    <source>
        <dbReference type="Proteomes" id="UP000063434"/>
    </source>
</evidence>
<sequence>MAPRQIRAKPQPKAGKSRTSKSSAAKTAELQTQTSLEEARHSQLCQLLEHTLHRHCDDYLRQLATTAVQVKTVAEIATMQAQLLKQQNEKPKARETKKAATNNPILAPSLSRLFKQTWDT</sequence>
<name>A0A109LAX2_PSEFL</name>
<evidence type="ECO:0000256" key="1">
    <source>
        <dbReference type="SAM" id="MobiDB-lite"/>
    </source>
</evidence>
<proteinExistence type="predicted"/>
<organism evidence="2 3">
    <name type="scientific">Pseudomonas fluorescens</name>
    <dbReference type="NCBI Taxonomy" id="294"/>
    <lineage>
        <taxon>Bacteria</taxon>
        <taxon>Pseudomonadati</taxon>
        <taxon>Pseudomonadota</taxon>
        <taxon>Gammaproteobacteria</taxon>
        <taxon>Pseudomonadales</taxon>
        <taxon>Pseudomonadaceae</taxon>
        <taxon>Pseudomonas</taxon>
    </lineage>
</organism>
<feature type="region of interest" description="Disordered" evidence="1">
    <location>
        <begin position="1"/>
        <end position="35"/>
    </location>
</feature>
<dbReference type="Proteomes" id="UP000063434">
    <property type="component" value="Unassembled WGS sequence"/>
</dbReference>
<reference evidence="2 3" key="1">
    <citation type="submission" date="2015-05" db="EMBL/GenBank/DDBJ databases">
        <title>A genomic and transcriptomic approach to investigate the blue pigment phenotype in Pseudomonas fluorescens.</title>
        <authorList>
            <person name="Andreani N.A."/>
            <person name="Cardazzo B."/>
        </authorList>
    </citation>
    <scope>NUCLEOTIDE SEQUENCE [LARGE SCALE GENOMIC DNA]</scope>
    <source>
        <strain evidence="2 3">Ps_40</strain>
    </source>
</reference>
<dbReference type="EMBL" id="LCYC01000002">
    <property type="protein sequence ID" value="KWV84218.1"/>
    <property type="molecule type" value="Genomic_DNA"/>
</dbReference>